<dbReference type="RefSeq" id="WP_067484049.1">
    <property type="nucleotide sequence ID" value="NZ_CP171004.1"/>
</dbReference>
<evidence type="ECO:0000256" key="1">
    <source>
        <dbReference type="SAM" id="Phobius"/>
    </source>
</evidence>
<comment type="caution">
    <text evidence="2">The sequence shown here is derived from an EMBL/GenBank/DDBJ whole genome shotgun (WGS) entry which is preliminary data.</text>
</comment>
<feature type="transmembrane region" description="Helical" evidence="1">
    <location>
        <begin position="20"/>
        <end position="39"/>
    </location>
</feature>
<dbReference type="Proteomes" id="UP000078516">
    <property type="component" value="Unassembled WGS sequence"/>
</dbReference>
<gene>
    <name evidence="2" type="ORF">A6E74_08490</name>
</gene>
<protein>
    <recommendedName>
        <fullName evidence="4">ABC transporter permease</fullName>
    </recommendedName>
</protein>
<sequence>MKIIRYAIARLAYYKKQTIVYILFSSFFAFLLLISFNLYNLQTTLHKQIQNRLAIFSSTSQEEKIPQLDSVSHFYSSAILVFVLCFAICFFFFFIHILKQNRQELMNWRLTGFSQKKLFFFVYTQMFVPITVACLGLLLWSISFQHLYETLLQRINLTVLTLFKFPDFSVPSSISGLTIPINQEAFFQIDFTSDFLLVDTFKGIVQTLFTLTFVSLFISILSFIYFSRRLQKGRFTHHGATK</sequence>
<keyword evidence="3" id="KW-1185">Reference proteome</keyword>
<evidence type="ECO:0008006" key="4">
    <source>
        <dbReference type="Google" id="ProtNLM"/>
    </source>
</evidence>
<feature type="transmembrane region" description="Helical" evidence="1">
    <location>
        <begin position="74"/>
        <end position="98"/>
    </location>
</feature>
<proteinExistence type="predicted"/>
<organism evidence="2 3">
    <name type="scientific">Enterococcus thailandicus</name>
    <dbReference type="NCBI Taxonomy" id="417368"/>
    <lineage>
        <taxon>Bacteria</taxon>
        <taxon>Bacillati</taxon>
        <taxon>Bacillota</taxon>
        <taxon>Bacilli</taxon>
        <taxon>Lactobacillales</taxon>
        <taxon>Enterococcaceae</taxon>
        <taxon>Enterococcus</taxon>
    </lineage>
</organism>
<keyword evidence="1" id="KW-1133">Transmembrane helix</keyword>
<keyword evidence="1" id="KW-0812">Transmembrane</keyword>
<reference evidence="2 3" key="1">
    <citation type="submission" date="2016-04" db="EMBL/GenBank/DDBJ databases">
        <title>Draft genome of an Enterococcus thailandicus strain isolated from bovine feces.</title>
        <authorList>
            <person name="Beukers A.G."/>
            <person name="Zaheer R."/>
            <person name="Goji N."/>
            <person name="Cook S.R."/>
            <person name="Amoako K."/>
            <person name="Chaves A.V."/>
            <person name="Ward M.P."/>
            <person name="Mcallister T.A."/>
        </authorList>
    </citation>
    <scope>NUCLEOTIDE SEQUENCE [LARGE SCALE GENOMIC DNA]</scope>
    <source>
        <strain evidence="2 3">F0711D 46</strain>
    </source>
</reference>
<dbReference type="EMBL" id="LWMN01000013">
    <property type="protein sequence ID" value="OAQ55517.1"/>
    <property type="molecule type" value="Genomic_DNA"/>
</dbReference>
<dbReference type="AlphaFoldDB" id="A0A179EQK4"/>
<evidence type="ECO:0000313" key="2">
    <source>
        <dbReference type="EMBL" id="OAQ55517.1"/>
    </source>
</evidence>
<keyword evidence="1" id="KW-0472">Membrane</keyword>
<feature type="transmembrane region" description="Helical" evidence="1">
    <location>
        <begin position="204"/>
        <end position="226"/>
    </location>
</feature>
<evidence type="ECO:0000313" key="3">
    <source>
        <dbReference type="Proteomes" id="UP000078516"/>
    </source>
</evidence>
<name>A0A179EQK4_ENTTH</name>
<feature type="transmembrane region" description="Helical" evidence="1">
    <location>
        <begin position="118"/>
        <end position="142"/>
    </location>
</feature>
<accession>A0A179EQK4</accession>